<keyword evidence="4 12" id="KW-0378">Hydrolase</keyword>
<evidence type="ECO:0000256" key="6">
    <source>
        <dbReference type="ARBA" id="ARBA00038429"/>
    </source>
</evidence>
<evidence type="ECO:0000259" key="10">
    <source>
        <dbReference type="Pfam" id="PF17786"/>
    </source>
</evidence>
<gene>
    <name evidence="12" type="ORF">K503DRAFT_863921</name>
</gene>
<evidence type="ECO:0000256" key="3">
    <source>
        <dbReference type="ARBA" id="ARBA00012754"/>
    </source>
</evidence>
<dbReference type="AlphaFoldDB" id="A0A1B7N905"/>
<dbReference type="GO" id="GO:0005975">
    <property type="term" value="P:carbohydrate metabolic process"/>
    <property type="evidence" value="ECO:0007669"/>
    <property type="project" value="InterPro"/>
</dbReference>
<feature type="domain" description="Beta-mannosidase-like galactose-binding" evidence="11">
    <location>
        <begin position="64"/>
        <end position="238"/>
    </location>
</feature>
<evidence type="ECO:0000256" key="2">
    <source>
        <dbReference type="ARBA" id="ARBA00004740"/>
    </source>
</evidence>
<protein>
    <recommendedName>
        <fullName evidence="7">Beta-mannosidase B</fullName>
        <ecNumber evidence="3">3.2.1.25</ecNumber>
    </recommendedName>
    <alternativeName>
        <fullName evidence="8">Mannanase B</fullName>
    </alternativeName>
</protein>
<sequence>MLTGSAMLELTKPAGPSLNLAARTVPSVRLSKHSIQPLEQYWLENQSMVSTATMSTMRSLTQDWSFTQVGGGQGTKYDEWLAASQFPTTVHVELLKAKRIPDPFLGLNEWDVQWVGESDWAFKNTFEVSPKELAATNIDLVFDGLDTFASVEFNGRKILDTENQFIAYRVPVKQYLKQGANELVITFSSAFLKGRELEKASGKFHLWNGDSSRLHVRKAQYNYGWDWGPVLMTIGPWKPVSLHTYNAHFTDLDVRSQVSKALDVKVAVDFTLSEKTSGLASIVLRSAQGYAIHTENDLQFESGSARAEFHFSIGELELWYPVGYGKQPLYTVEVTVSDTQGNTLDTKTQKVSFRRVRVVQEPLVDQEGLTFLFEVNNVRIFCGGSNWIPADSFLTTLTPERYRAWLQLLVDGNQNMIRVWGGGIYEYDVFYDICDELGILVWQDFMFGCGQYPAYDSFLKLVEVEAEQNVKRLRHHPSIVIFAGNNEDYQLAESLNIVDYSDETSDFRETKFPARYIYERTLPSIVKKLCDIYYHRGSPYSTPGTVTTDKTLGDLHQWNVWHGSQEPWHNWDILAGRFVSEFGMEGYPNIRTVDYWLAGDTSERYPQSRVNNNHNKADGFERRLELYLVENFKHAFDMDSYVYYTQVMQAETLAAAYRLWRRNWRGKGREHTAGALVWQINDCWPTASWAIVDYFLRPKPAYFTISRELRPYTVGMTRKEKKIFANDLSAAKFTIATILEVWGTNSTLSEKAAKLEVTCFDLHSSWTAQFSKDVLLAPNSSTELYSGDLPGQPVRTKQSEVPRVIIVSARLIDASGTVLGRYSNWPEPFKFIKFPPIKDLGLAVSSDGDSVKLSTQKPIKGIILDVEGEDVKWSDQAIDLVPGDPQIVEAVGLKGREVKIRFLGDGTA</sequence>
<dbReference type="InterPro" id="IPR008979">
    <property type="entry name" value="Galactose-bd-like_sf"/>
</dbReference>
<dbReference type="SUPFAM" id="SSF51445">
    <property type="entry name" value="(Trans)glycosidases"/>
    <property type="match status" value="1"/>
</dbReference>
<dbReference type="Gene3D" id="2.60.40.10">
    <property type="entry name" value="Immunoglobulins"/>
    <property type="match status" value="2"/>
</dbReference>
<dbReference type="PANTHER" id="PTHR43730:SF1">
    <property type="entry name" value="BETA-MANNOSIDASE"/>
    <property type="match status" value="1"/>
</dbReference>
<dbReference type="InterPro" id="IPR050887">
    <property type="entry name" value="Beta-mannosidase_GH2"/>
</dbReference>
<reference evidence="12 13" key="1">
    <citation type="submission" date="2016-06" db="EMBL/GenBank/DDBJ databases">
        <title>Comparative genomics of the ectomycorrhizal sister species Rhizopogon vinicolor and Rhizopogon vesiculosus (Basidiomycota: Boletales) reveals a divergence of the mating type B locus.</title>
        <authorList>
            <consortium name="DOE Joint Genome Institute"/>
            <person name="Mujic A.B."/>
            <person name="Kuo A."/>
            <person name="Tritt A."/>
            <person name="Lipzen A."/>
            <person name="Chen C."/>
            <person name="Johnson J."/>
            <person name="Sharma A."/>
            <person name="Barry K."/>
            <person name="Grigoriev I.V."/>
            <person name="Spatafora J.W."/>
        </authorList>
    </citation>
    <scope>NUCLEOTIDE SEQUENCE [LARGE SCALE GENOMIC DNA]</scope>
    <source>
        <strain evidence="12 13">AM-OR11-026</strain>
    </source>
</reference>
<dbReference type="EMBL" id="KV448183">
    <property type="protein sequence ID" value="OAX41333.1"/>
    <property type="molecule type" value="Genomic_DNA"/>
</dbReference>
<evidence type="ECO:0000256" key="1">
    <source>
        <dbReference type="ARBA" id="ARBA00000829"/>
    </source>
</evidence>
<dbReference type="Gene3D" id="2.60.120.260">
    <property type="entry name" value="Galactose-binding domain-like"/>
    <property type="match status" value="1"/>
</dbReference>
<dbReference type="Gene3D" id="3.20.20.80">
    <property type="entry name" value="Glycosidases"/>
    <property type="match status" value="1"/>
</dbReference>
<evidence type="ECO:0000313" key="13">
    <source>
        <dbReference type="Proteomes" id="UP000092154"/>
    </source>
</evidence>
<dbReference type="InParanoid" id="A0A1B7N905"/>
<dbReference type="InterPro" id="IPR054593">
    <property type="entry name" value="Beta-mannosidase-like_N2"/>
</dbReference>
<evidence type="ECO:0000256" key="5">
    <source>
        <dbReference type="ARBA" id="ARBA00023295"/>
    </source>
</evidence>
<evidence type="ECO:0000256" key="7">
    <source>
        <dbReference type="ARBA" id="ARBA00041069"/>
    </source>
</evidence>
<evidence type="ECO:0000313" key="12">
    <source>
        <dbReference type="EMBL" id="OAX41333.1"/>
    </source>
</evidence>
<evidence type="ECO:0000259" key="9">
    <source>
        <dbReference type="Pfam" id="PF00703"/>
    </source>
</evidence>
<comment type="pathway">
    <text evidence="2">Glycan metabolism; N-glycan degradation.</text>
</comment>
<dbReference type="InterPro" id="IPR013783">
    <property type="entry name" value="Ig-like_fold"/>
</dbReference>
<feature type="domain" description="Glycoside hydrolase family 2 immunoglobulin-like beta-sandwich" evidence="9">
    <location>
        <begin position="247"/>
        <end position="354"/>
    </location>
</feature>
<dbReference type="InterPro" id="IPR041447">
    <property type="entry name" value="Mannosidase_ig"/>
</dbReference>
<dbReference type="GO" id="GO:0004567">
    <property type="term" value="F:beta-mannosidase activity"/>
    <property type="evidence" value="ECO:0007669"/>
    <property type="project" value="UniProtKB-EC"/>
</dbReference>
<proteinExistence type="inferred from homology"/>
<dbReference type="InterPro" id="IPR036156">
    <property type="entry name" value="Beta-gal/glucu_dom_sf"/>
</dbReference>
<feature type="domain" description="Mannosidase Ig/CBM-like" evidence="10">
    <location>
        <begin position="738"/>
        <end position="830"/>
    </location>
</feature>
<dbReference type="Pfam" id="PF00703">
    <property type="entry name" value="Glyco_hydro_2"/>
    <property type="match status" value="1"/>
</dbReference>
<dbReference type="SUPFAM" id="SSF49785">
    <property type="entry name" value="Galactose-binding domain-like"/>
    <property type="match status" value="1"/>
</dbReference>
<dbReference type="InterPro" id="IPR017853">
    <property type="entry name" value="GH"/>
</dbReference>
<accession>A0A1B7N905</accession>
<dbReference type="Pfam" id="PF22666">
    <property type="entry name" value="Glyco_hydro_2_N2"/>
    <property type="match status" value="1"/>
</dbReference>
<dbReference type="Proteomes" id="UP000092154">
    <property type="component" value="Unassembled WGS sequence"/>
</dbReference>
<dbReference type="EC" id="3.2.1.25" evidence="3"/>
<dbReference type="GO" id="GO:0006516">
    <property type="term" value="P:glycoprotein catabolic process"/>
    <property type="evidence" value="ECO:0007669"/>
    <property type="project" value="TreeGrafter"/>
</dbReference>
<dbReference type="STRING" id="1314800.A0A1B7N905"/>
<organism evidence="12 13">
    <name type="scientific">Rhizopogon vinicolor AM-OR11-026</name>
    <dbReference type="NCBI Taxonomy" id="1314800"/>
    <lineage>
        <taxon>Eukaryota</taxon>
        <taxon>Fungi</taxon>
        <taxon>Dikarya</taxon>
        <taxon>Basidiomycota</taxon>
        <taxon>Agaricomycotina</taxon>
        <taxon>Agaricomycetes</taxon>
        <taxon>Agaricomycetidae</taxon>
        <taxon>Boletales</taxon>
        <taxon>Suillineae</taxon>
        <taxon>Rhizopogonaceae</taxon>
        <taxon>Rhizopogon</taxon>
    </lineage>
</organism>
<evidence type="ECO:0000256" key="4">
    <source>
        <dbReference type="ARBA" id="ARBA00022801"/>
    </source>
</evidence>
<dbReference type="InterPro" id="IPR006102">
    <property type="entry name" value="Ig-like_GH2"/>
</dbReference>
<comment type="catalytic activity">
    <reaction evidence="1">
        <text>Hydrolysis of terminal, non-reducing beta-D-mannose residues in beta-D-mannosides.</text>
        <dbReference type="EC" id="3.2.1.25"/>
    </reaction>
</comment>
<comment type="similarity">
    <text evidence="6">Belongs to the glycosyl hydrolase 2 family. Beta-mannosidase B subfamily.</text>
</comment>
<keyword evidence="5" id="KW-0326">Glycosidase</keyword>
<dbReference type="FunFam" id="3.20.20.80:FF:000050">
    <property type="entry name" value="Beta-mannosidase B"/>
    <property type="match status" value="1"/>
</dbReference>
<dbReference type="SUPFAM" id="SSF49303">
    <property type="entry name" value="beta-Galactosidase/glucuronidase domain"/>
    <property type="match status" value="2"/>
</dbReference>
<dbReference type="OrthoDB" id="2866996at2759"/>
<name>A0A1B7N905_9AGAM</name>
<evidence type="ECO:0000259" key="11">
    <source>
        <dbReference type="Pfam" id="PF22666"/>
    </source>
</evidence>
<evidence type="ECO:0000256" key="8">
    <source>
        <dbReference type="ARBA" id="ARBA00041614"/>
    </source>
</evidence>
<dbReference type="PANTHER" id="PTHR43730">
    <property type="entry name" value="BETA-MANNOSIDASE"/>
    <property type="match status" value="1"/>
</dbReference>
<keyword evidence="13" id="KW-1185">Reference proteome</keyword>
<dbReference type="Pfam" id="PF17786">
    <property type="entry name" value="Mannosidase_ig"/>
    <property type="match status" value="1"/>
</dbReference>